<feature type="region of interest" description="Disordered" evidence="2">
    <location>
        <begin position="245"/>
        <end position="269"/>
    </location>
</feature>
<dbReference type="SUPFAM" id="SSF52540">
    <property type="entry name" value="P-loop containing nucleoside triphosphate hydrolases"/>
    <property type="match status" value="1"/>
</dbReference>
<reference evidence="3 4" key="1">
    <citation type="submission" date="2016-10" db="EMBL/GenBank/DDBJ databases">
        <authorList>
            <person name="de Groot N.N."/>
        </authorList>
    </citation>
    <scope>NUCLEOTIDE SEQUENCE [LARGE SCALE GENOMIC DNA]</scope>
    <source>
        <strain evidence="3 4">ATCC 35022</strain>
    </source>
</reference>
<dbReference type="Proteomes" id="UP000199071">
    <property type="component" value="Unassembled WGS sequence"/>
</dbReference>
<evidence type="ECO:0000313" key="3">
    <source>
        <dbReference type="EMBL" id="SDB40194.1"/>
    </source>
</evidence>
<dbReference type="EMBL" id="FMXQ01000006">
    <property type="protein sequence ID" value="SDB40194.1"/>
    <property type="molecule type" value="Genomic_DNA"/>
</dbReference>
<dbReference type="GO" id="GO:0008146">
    <property type="term" value="F:sulfotransferase activity"/>
    <property type="evidence" value="ECO:0007669"/>
    <property type="project" value="InterPro"/>
</dbReference>
<dbReference type="STRING" id="665467.SAMN02982931_03021"/>
<evidence type="ECO:0000256" key="2">
    <source>
        <dbReference type="SAM" id="MobiDB-lite"/>
    </source>
</evidence>
<protein>
    <submittedName>
        <fullName evidence="3">Sulfotransferase family protein</fullName>
    </submittedName>
</protein>
<dbReference type="PANTHER" id="PTHR10605">
    <property type="entry name" value="HEPARAN SULFATE SULFOTRANSFERASE"/>
    <property type="match status" value="1"/>
</dbReference>
<keyword evidence="4" id="KW-1185">Reference proteome</keyword>
<sequence>MGEPALAIDPVADRPTAADGPDFFCVGAQKGGTRWLYDQVQLHPDFWMPPFKELHYFDRKKPSQRAAKLAAKAAGNLDHLNRRRAKKNFRPLDQRDLDFLDAYADLPWRQVDLDAYARLFASKGGAIAGDITPDYSTLKPNLIERIMARFPAAKVVFIARDPVARVWSHLNMHVRKGDIARDLSASDLMRLVEKRFVVKRSFQTDIVARWRKHVPDEQFGFYLFDDLVTDPDGVRARVLSFLGGDPGKPSGTTKAGFNRKSDSDKAQLSPELRDRLSKHLADELRASARQFGGAAAEWPARYGL</sequence>
<dbReference type="RefSeq" id="WP_090877404.1">
    <property type="nucleotide sequence ID" value="NZ_FMXQ01000006.1"/>
</dbReference>
<dbReference type="InterPro" id="IPR037359">
    <property type="entry name" value="NST/OST"/>
</dbReference>
<dbReference type="AlphaFoldDB" id="A0A1G6D4U0"/>
<organism evidence="3 4">
    <name type="scientific">Bauldia litoralis</name>
    <dbReference type="NCBI Taxonomy" id="665467"/>
    <lineage>
        <taxon>Bacteria</taxon>
        <taxon>Pseudomonadati</taxon>
        <taxon>Pseudomonadota</taxon>
        <taxon>Alphaproteobacteria</taxon>
        <taxon>Hyphomicrobiales</taxon>
        <taxon>Kaistiaceae</taxon>
        <taxon>Bauldia</taxon>
    </lineage>
</organism>
<evidence type="ECO:0000313" key="4">
    <source>
        <dbReference type="Proteomes" id="UP000199071"/>
    </source>
</evidence>
<evidence type="ECO:0000256" key="1">
    <source>
        <dbReference type="ARBA" id="ARBA00022679"/>
    </source>
</evidence>
<accession>A0A1G6D4U0</accession>
<dbReference type="PANTHER" id="PTHR10605:SF56">
    <property type="entry name" value="BIFUNCTIONAL HEPARAN SULFATE N-DEACETYLASE_N-SULFOTRANSFERASE"/>
    <property type="match status" value="1"/>
</dbReference>
<name>A0A1G6D4U0_9HYPH</name>
<proteinExistence type="predicted"/>
<dbReference type="Gene3D" id="3.40.50.300">
    <property type="entry name" value="P-loop containing nucleotide triphosphate hydrolases"/>
    <property type="match status" value="1"/>
</dbReference>
<keyword evidence="1 3" id="KW-0808">Transferase</keyword>
<gene>
    <name evidence="3" type="ORF">SAMN02982931_03021</name>
</gene>
<feature type="compositionally biased region" description="Basic and acidic residues" evidence="2">
    <location>
        <begin position="259"/>
        <end position="269"/>
    </location>
</feature>
<dbReference type="Pfam" id="PF13469">
    <property type="entry name" value="Sulfotransfer_3"/>
    <property type="match status" value="1"/>
</dbReference>
<dbReference type="InterPro" id="IPR027417">
    <property type="entry name" value="P-loop_NTPase"/>
</dbReference>
<dbReference type="OrthoDB" id="981508at2"/>